<organism evidence="1 2">
    <name type="scientific">Moheibacter lacus</name>
    <dbReference type="NCBI Taxonomy" id="2745851"/>
    <lineage>
        <taxon>Bacteria</taxon>
        <taxon>Pseudomonadati</taxon>
        <taxon>Bacteroidota</taxon>
        <taxon>Flavobacteriia</taxon>
        <taxon>Flavobacteriales</taxon>
        <taxon>Weeksellaceae</taxon>
        <taxon>Moheibacter</taxon>
    </lineage>
</organism>
<evidence type="ECO:0000313" key="1">
    <source>
        <dbReference type="EMBL" id="MBA5628548.1"/>
    </source>
</evidence>
<dbReference type="AlphaFoldDB" id="A0A838ZH08"/>
<dbReference type="EMBL" id="JACDZE010000001">
    <property type="protein sequence ID" value="MBA5628548.1"/>
    <property type="molecule type" value="Genomic_DNA"/>
</dbReference>
<dbReference type="Proteomes" id="UP000552241">
    <property type="component" value="Unassembled WGS sequence"/>
</dbReference>
<proteinExistence type="predicted"/>
<dbReference type="RefSeq" id="WP_182042142.1">
    <property type="nucleotide sequence ID" value="NZ_JACDZE010000001.1"/>
</dbReference>
<sequence length="246" mass="29231">MNPSDKNELLNLIENAKEFDKTKNLTFLKNVILNYEKQKYHTSPGKFSFDKIKSIGETAYQRAIFSSNKASFENLGEVVWNDLELPVNFSKRSRRRCVDLIGTLKNDKLVLCELKFASEKSNSNNPIYTIIELLFYYFLIKENRAELDHHKVFHKNEGLISFKWSNFNKDSIFIVGANEKYWTYWLERYKNQIDKIDEWLKKLPIVVHFFSSNNYDFKKQKGNYEKYTPSILGKTNWKEIFVKGEK</sequence>
<keyword evidence="2" id="KW-1185">Reference proteome</keyword>
<accession>A0A838ZH08</accession>
<protein>
    <submittedName>
        <fullName evidence="1">Uncharacterized protein</fullName>
    </submittedName>
</protein>
<name>A0A838ZH08_9FLAO</name>
<gene>
    <name evidence="1" type="ORF">HU137_02045</name>
</gene>
<comment type="caution">
    <text evidence="1">The sequence shown here is derived from an EMBL/GenBank/DDBJ whole genome shotgun (WGS) entry which is preliminary data.</text>
</comment>
<reference evidence="1 2" key="1">
    <citation type="submission" date="2020-07" db="EMBL/GenBank/DDBJ databases">
        <title>Moheibacter lacus sp. nov., a member of the family Flavobacteriaceae isolated from freshwater lake sediment.</title>
        <authorList>
            <person name="Liu Y."/>
        </authorList>
    </citation>
    <scope>NUCLEOTIDE SEQUENCE [LARGE SCALE GENOMIC DNA]</scope>
    <source>
        <strain evidence="1 2">BDHS18</strain>
    </source>
</reference>
<evidence type="ECO:0000313" key="2">
    <source>
        <dbReference type="Proteomes" id="UP000552241"/>
    </source>
</evidence>